<evidence type="ECO:0000256" key="3">
    <source>
        <dbReference type="ARBA" id="ARBA00022692"/>
    </source>
</evidence>
<dbReference type="PANTHER" id="PTHR43370:SF2">
    <property type="entry name" value="ABC TRANSPORTER PERMEASE PROTEIN"/>
    <property type="match status" value="1"/>
</dbReference>
<feature type="transmembrane region" description="Helical" evidence="6">
    <location>
        <begin position="148"/>
        <end position="170"/>
    </location>
</feature>
<protein>
    <submittedName>
        <fullName evidence="7">Nucleoside ABC transporter membrane protein</fullName>
    </submittedName>
</protein>
<dbReference type="EMBL" id="SLUN01000002">
    <property type="protein sequence ID" value="TCL76438.1"/>
    <property type="molecule type" value="Genomic_DNA"/>
</dbReference>
<evidence type="ECO:0000256" key="4">
    <source>
        <dbReference type="ARBA" id="ARBA00022989"/>
    </source>
</evidence>
<sequence>MFLINLLAAGVNLAGPLLIAALGELYAERTGVLNIGMEGMMLAGAWGGFVTTYFTGDPWLGLLGAILIGMLFGLLNGVLAITMKVNQVVSGIAINILLSGLTMYLYRVIYGIPLLPVTVNPFQKLAIPFLSEIPVLGKILFNHHVIVYIAYLLVPLAWFILYKTSFGLAIRSAGEKPAVVDTAGLSVTRLRYSGMIIGGALAGLAGSYYSLAHLNIFANNIISGRGFIAFAAVIFGGWNPLGILCATLIFGIADALSTRFLTSGNQFVPYEFLLMTPYIITIVATLLFSRKSISPASLGTPYEKE</sequence>
<keyword evidence="4 6" id="KW-1133">Transmembrane helix</keyword>
<evidence type="ECO:0000313" key="7">
    <source>
        <dbReference type="EMBL" id="TCL76438.1"/>
    </source>
</evidence>
<feature type="transmembrane region" description="Helical" evidence="6">
    <location>
        <begin position="226"/>
        <end position="252"/>
    </location>
</feature>
<evidence type="ECO:0000256" key="1">
    <source>
        <dbReference type="ARBA" id="ARBA00004651"/>
    </source>
</evidence>
<dbReference type="AlphaFoldDB" id="A0A4R1SAG6"/>
<dbReference type="PANTHER" id="PTHR43370">
    <property type="entry name" value="SUGAR ABC TRANSPORTER INTEGRAL MEMBRANE PROTEIN-RELATED"/>
    <property type="match status" value="1"/>
</dbReference>
<dbReference type="Pfam" id="PF02653">
    <property type="entry name" value="BPD_transp_2"/>
    <property type="match status" value="1"/>
</dbReference>
<keyword evidence="3 6" id="KW-0812">Transmembrane</keyword>
<name>A0A4R1SAG6_HYDET</name>
<keyword evidence="8" id="KW-1185">Reference proteome</keyword>
<keyword evidence="2" id="KW-1003">Cell membrane</keyword>
<feature type="transmembrane region" description="Helical" evidence="6">
    <location>
        <begin position="88"/>
        <end position="110"/>
    </location>
</feature>
<comment type="subcellular location">
    <subcellularLocation>
        <location evidence="1">Cell membrane</location>
        <topology evidence="1">Multi-pass membrane protein</topology>
    </subcellularLocation>
</comment>
<proteinExistence type="predicted"/>
<dbReference type="OrthoDB" id="9792579at2"/>
<gene>
    <name evidence="7" type="ORF">EDC14_1002197</name>
</gene>
<dbReference type="Proteomes" id="UP000295008">
    <property type="component" value="Unassembled WGS sequence"/>
</dbReference>
<feature type="transmembrane region" description="Helical" evidence="6">
    <location>
        <begin position="190"/>
        <end position="214"/>
    </location>
</feature>
<feature type="transmembrane region" description="Helical" evidence="6">
    <location>
        <begin position="122"/>
        <end position="141"/>
    </location>
</feature>
<evidence type="ECO:0000256" key="6">
    <source>
        <dbReference type="SAM" id="Phobius"/>
    </source>
</evidence>
<dbReference type="GO" id="GO:0022857">
    <property type="term" value="F:transmembrane transporter activity"/>
    <property type="evidence" value="ECO:0007669"/>
    <property type="project" value="InterPro"/>
</dbReference>
<dbReference type="CDD" id="cd06580">
    <property type="entry name" value="TM_PBP1_transp_TpRbsC_like"/>
    <property type="match status" value="1"/>
</dbReference>
<dbReference type="InterPro" id="IPR001851">
    <property type="entry name" value="ABC_transp_permease"/>
</dbReference>
<accession>A0A4R1SAG6</accession>
<feature type="transmembrane region" description="Helical" evidence="6">
    <location>
        <begin position="272"/>
        <end position="289"/>
    </location>
</feature>
<feature type="transmembrane region" description="Helical" evidence="6">
    <location>
        <begin position="39"/>
        <end position="56"/>
    </location>
</feature>
<dbReference type="RefSeq" id="WP_132012618.1">
    <property type="nucleotide sequence ID" value="NZ_SLUN01000002.1"/>
</dbReference>
<feature type="transmembrane region" description="Helical" evidence="6">
    <location>
        <begin position="6"/>
        <end position="27"/>
    </location>
</feature>
<feature type="transmembrane region" description="Helical" evidence="6">
    <location>
        <begin position="62"/>
        <end position="81"/>
    </location>
</feature>
<evidence type="ECO:0000256" key="2">
    <source>
        <dbReference type="ARBA" id="ARBA00022475"/>
    </source>
</evidence>
<evidence type="ECO:0000313" key="8">
    <source>
        <dbReference type="Proteomes" id="UP000295008"/>
    </source>
</evidence>
<reference evidence="7 8" key="1">
    <citation type="submission" date="2019-03" db="EMBL/GenBank/DDBJ databases">
        <title>Genomic Encyclopedia of Type Strains, Phase IV (KMG-IV): sequencing the most valuable type-strain genomes for metagenomic binning, comparative biology and taxonomic classification.</title>
        <authorList>
            <person name="Goeker M."/>
        </authorList>
    </citation>
    <scope>NUCLEOTIDE SEQUENCE [LARGE SCALE GENOMIC DNA]</scope>
    <source>
        <strain evidence="7 8">LX-B</strain>
    </source>
</reference>
<dbReference type="GO" id="GO:0005886">
    <property type="term" value="C:plasma membrane"/>
    <property type="evidence" value="ECO:0007669"/>
    <property type="project" value="UniProtKB-SubCell"/>
</dbReference>
<evidence type="ECO:0000256" key="5">
    <source>
        <dbReference type="ARBA" id="ARBA00023136"/>
    </source>
</evidence>
<keyword evidence="5 6" id="KW-0472">Membrane</keyword>
<organism evidence="7 8">
    <name type="scientific">Hydrogenispora ethanolica</name>
    <dbReference type="NCBI Taxonomy" id="1082276"/>
    <lineage>
        <taxon>Bacteria</taxon>
        <taxon>Bacillati</taxon>
        <taxon>Bacillota</taxon>
        <taxon>Hydrogenispora</taxon>
    </lineage>
</organism>
<comment type="caution">
    <text evidence="7">The sequence shown here is derived from an EMBL/GenBank/DDBJ whole genome shotgun (WGS) entry which is preliminary data.</text>
</comment>